<sequence>MPGYGPRIVAVTTAALAALRTQGFLLPGVQMTTYSKGEVLPIFVNSLKSTETLLPLDYYKLPFCQPEKIEYKSENLGEYLTANRIQNSPYEIKFLEEQTCAVLCKQEYTDPEVQTWDDKIKASYRVNWILDNLPATSVSSEGGLTVGFPLGSFHPDVEVVPQLNNHVKILIGYNNHPLGTNADGSKEKGRIVDFHVIPSSFEYADKSYDKIKNRMDSCAHSSDLKQPLYVRKNKDGYMVVYWTYSIEWVLDNDHDWRTRWDVYFDAGSGGDEVHWFSIVNALVIVLFLSGMVGMILMRSLHRDINRYNRIPTEEERAEEREESGWKLVHADVFRPPTKQPLLFCVVIGTGCQLLGMAFVTLFFAALGVLAPSNRGKLVIALLVCFVLLGTLAGYTSARMYKMFQGKRWQLCTILTAVLFPGSLFALFFVLNLFTWGAGSDAAVPFGSIVVVFFLWTGISVPLVFFGAYYGFRYEPHAFPVATSNIPRPIPSQPWYMTHVAAALVGGILPFGAIFVELFFVLSALWTDKYYYVFGFLLLAFLILIHTCAEITIVLTYFQLCSEDYKWWWRSFFVSGACGVYVFLYSTYYFWTCLDVTNFIGAMLYFGYMAIISGALALLTGAVGVGASLWFTRKIYASIKVD</sequence>
<feature type="transmembrane region" description="Helical" evidence="7">
    <location>
        <begin position="341"/>
        <end position="365"/>
    </location>
</feature>
<dbReference type="RefSeq" id="XP_067821762.1">
    <property type="nucleotide sequence ID" value="XM_067960602.1"/>
</dbReference>
<evidence type="ECO:0000256" key="4">
    <source>
        <dbReference type="ARBA" id="ARBA00022729"/>
    </source>
</evidence>
<dbReference type="GeneID" id="94346273"/>
<feature type="transmembrane region" description="Helical" evidence="7">
    <location>
        <begin position="275"/>
        <end position="297"/>
    </location>
</feature>
<keyword evidence="5 7" id="KW-1133">Transmembrane helix</keyword>
<organism evidence="8 9">
    <name type="scientific">Bremia lactucae</name>
    <name type="common">Lettuce downy mildew</name>
    <dbReference type="NCBI Taxonomy" id="4779"/>
    <lineage>
        <taxon>Eukaryota</taxon>
        <taxon>Sar</taxon>
        <taxon>Stramenopiles</taxon>
        <taxon>Oomycota</taxon>
        <taxon>Peronosporomycetes</taxon>
        <taxon>Peronosporales</taxon>
        <taxon>Peronosporaceae</taxon>
        <taxon>Bremia</taxon>
    </lineage>
</organism>
<evidence type="ECO:0000256" key="3">
    <source>
        <dbReference type="ARBA" id="ARBA00022692"/>
    </source>
</evidence>
<dbReference type="OrthoDB" id="1666796at2759"/>
<dbReference type="InterPro" id="IPR004240">
    <property type="entry name" value="EMP70"/>
</dbReference>
<feature type="transmembrane region" description="Helical" evidence="7">
    <location>
        <begin position="566"/>
        <end position="590"/>
    </location>
</feature>
<evidence type="ECO:0000256" key="1">
    <source>
        <dbReference type="ARBA" id="ARBA00004141"/>
    </source>
</evidence>
<evidence type="ECO:0000313" key="8">
    <source>
        <dbReference type="EMBL" id="TDH72263.1"/>
    </source>
</evidence>
<feature type="transmembrane region" description="Helical" evidence="7">
    <location>
        <begin position="531"/>
        <end position="554"/>
    </location>
</feature>
<feature type="transmembrane region" description="Helical" evidence="7">
    <location>
        <begin position="499"/>
        <end position="525"/>
    </location>
</feature>
<evidence type="ECO:0000313" key="9">
    <source>
        <dbReference type="Proteomes" id="UP000294530"/>
    </source>
</evidence>
<dbReference type="KEGG" id="blac:94346273"/>
<evidence type="ECO:0000256" key="5">
    <source>
        <dbReference type="ARBA" id="ARBA00022989"/>
    </source>
</evidence>
<accession>A0A976NY50</accession>
<feature type="transmembrane region" description="Helical" evidence="7">
    <location>
        <begin position="445"/>
        <end position="469"/>
    </location>
</feature>
<dbReference type="PANTHER" id="PTHR10766">
    <property type="entry name" value="TRANSMEMBRANE 9 SUPERFAMILY PROTEIN"/>
    <property type="match status" value="1"/>
</dbReference>
<dbReference type="AlphaFoldDB" id="A0A976NY50"/>
<comment type="caution">
    <text evidence="8">The sequence shown here is derived from an EMBL/GenBank/DDBJ whole genome shotgun (WGS) entry which is preliminary data.</text>
</comment>
<keyword evidence="3 7" id="KW-0812">Transmembrane</keyword>
<dbReference type="GO" id="GO:0072657">
    <property type="term" value="P:protein localization to membrane"/>
    <property type="evidence" value="ECO:0007669"/>
    <property type="project" value="TreeGrafter"/>
</dbReference>
<feature type="transmembrane region" description="Helical" evidence="7">
    <location>
        <begin position="602"/>
        <end position="630"/>
    </location>
</feature>
<protein>
    <recommendedName>
        <fullName evidence="7">Transmembrane 9 superfamily member</fullName>
    </recommendedName>
</protein>
<feature type="transmembrane region" description="Helical" evidence="7">
    <location>
        <begin position="408"/>
        <end position="433"/>
    </location>
</feature>
<keyword evidence="6 7" id="KW-0472">Membrane</keyword>
<gene>
    <name evidence="8" type="ORF">CCR75_002505</name>
</gene>
<name>A0A976NY50_BRELC</name>
<keyword evidence="9" id="KW-1185">Reference proteome</keyword>
<dbReference type="EMBL" id="SHOA02000012">
    <property type="protein sequence ID" value="TDH72263.1"/>
    <property type="molecule type" value="Genomic_DNA"/>
</dbReference>
<keyword evidence="4" id="KW-0732">Signal</keyword>
<dbReference type="PANTHER" id="PTHR10766:SF178">
    <property type="entry name" value="TRANSMEMBRANE 9 SUPERFAMILY MEMBER"/>
    <property type="match status" value="1"/>
</dbReference>
<evidence type="ECO:0000256" key="7">
    <source>
        <dbReference type="RuleBase" id="RU363079"/>
    </source>
</evidence>
<comment type="subcellular location">
    <subcellularLocation>
        <location evidence="1">Membrane</location>
        <topology evidence="1">Multi-pass membrane protein</topology>
    </subcellularLocation>
</comment>
<feature type="transmembrane region" description="Helical" evidence="7">
    <location>
        <begin position="377"/>
        <end position="396"/>
    </location>
</feature>
<evidence type="ECO:0000256" key="6">
    <source>
        <dbReference type="ARBA" id="ARBA00023136"/>
    </source>
</evidence>
<dbReference type="GO" id="GO:0016020">
    <property type="term" value="C:membrane"/>
    <property type="evidence" value="ECO:0007669"/>
    <property type="project" value="UniProtKB-SubCell"/>
</dbReference>
<dbReference type="Pfam" id="PF02990">
    <property type="entry name" value="EMP70"/>
    <property type="match status" value="1"/>
</dbReference>
<comment type="similarity">
    <text evidence="2 7">Belongs to the nonaspanin (TM9SF) (TC 9.A.2) family.</text>
</comment>
<evidence type="ECO:0000256" key="2">
    <source>
        <dbReference type="ARBA" id="ARBA00005227"/>
    </source>
</evidence>
<dbReference type="Proteomes" id="UP000294530">
    <property type="component" value="Unassembled WGS sequence"/>
</dbReference>
<proteinExistence type="inferred from homology"/>
<reference evidence="8 9" key="1">
    <citation type="journal article" date="2021" name="Genome Biol.">
        <title>AFLAP: assembly-free linkage analysis pipeline using k-mers from genome sequencing data.</title>
        <authorList>
            <person name="Fletcher K."/>
            <person name="Zhang L."/>
            <person name="Gil J."/>
            <person name="Han R."/>
            <person name="Cavanaugh K."/>
            <person name="Michelmore R."/>
        </authorList>
    </citation>
    <scope>NUCLEOTIDE SEQUENCE [LARGE SCALE GENOMIC DNA]</scope>
    <source>
        <strain evidence="8 9">SF5</strain>
    </source>
</reference>